<sequence length="584" mass="65867">MSSDLQQNVEVQEVLNNLTNSIASASDKERELTESFTAAIAQSAAEPTQHFDQHQHQHQEQEAQAQDHLDRIAEEHQRQMKHQEQIDQSAQAVAAVVAQSEQSAQQVLQHIGTADSSSTLATVPIATSPVPVSAAAAKPVAGSEEWHKLRRDNHKEVERRRRENINAGINEVSALIPNNEKNKGNILRQAVSYIKEMQETNEKLALEAASANSTRIELDSVKLLKTAAEAAFQALSIQHDELKRSYDELRKEMEERASKKLKTEPVRPKLINVLKPEAVKPAEPKLADVLKQEAAPMTVHASKPEAVKPAEPKLTDVPKPEAAPTAVHASKPEEPKSEAPKPEESKPEEPTTEEPTTEEPMEAEMSVYGHNLNLDEKDIHKKLGLGEEIELREDEDAERVKPNGKIIYQRIGPRAPLKLTEKLEPSDKSESIEKLEQSEQNNQNVTIESTLTLKPAETTKLREELERLEERELEKKTKGRAYRWALSGGFRELESLLPHSPHRRRNQALIVTDSIVYIKYLQQDRQTLSEDLSAALTEAARLETAPAARQAMIRKHRRLRRKVEKPQKEKKEREEEDIRKGMED</sequence>
<dbReference type="PANTHER" id="PTHR47787:SF1">
    <property type="entry name" value="CENTROMERE-BINDING PROTEIN 1"/>
    <property type="match status" value="1"/>
</dbReference>
<feature type="region of interest" description="Disordered" evidence="4">
    <location>
        <begin position="296"/>
        <end position="367"/>
    </location>
</feature>
<keyword evidence="1" id="KW-0238">DNA-binding</keyword>
<feature type="region of interest" description="Disordered" evidence="4">
    <location>
        <begin position="547"/>
        <end position="584"/>
    </location>
</feature>
<feature type="compositionally biased region" description="Basic and acidic residues" evidence="4">
    <location>
        <begin position="330"/>
        <end position="349"/>
    </location>
</feature>
<evidence type="ECO:0000256" key="3">
    <source>
        <dbReference type="SAM" id="Coils"/>
    </source>
</evidence>
<protein>
    <submittedName>
        <fullName evidence="6">Basic helix-loop-helix protein</fullName>
    </submittedName>
</protein>
<feature type="domain" description="BHLH" evidence="5">
    <location>
        <begin position="470"/>
        <end position="521"/>
    </location>
</feature>
<dbReference type="InterPro" id="IPR047206">
    <property type="entry name" value="bHLHzip_scCBP1-like"/>
</dbReference>
<organism evidence="6 7">
    <name type="scientific">Podila minutissima</name>
    <dbReference type="NCBI Taxonomy" id="64525"/>
    <lineage>
        <taxon>Eukaryota</taxon>
        <taxon>Fungi</taxon>
        <taxon>Fungi incertae sedis</taxon>
        <taxon>Mucoromycota</taxon>
        <taxon>Mortierellomycotina</taxon>
        <taxon>Mortierellomycetes</taxon>
        <taxon>Mortierellales</taxon>
        <taxon>Mortierellaceae</taxon>
        <taxon>Podila</taxon>
    </lineage>
</organism>
<evidence type="ECO:0000259" key="5">
    <source>
        <dbReference type="PROSITE" id="PS50888"/>
    </source>
</evidence>
<dbReference type="GO" id="GO:0003700">
    <property type="term" value="F:DNA-binding transcription factor activity"/>
    <property type="evidence" value="ECO:0007669"/>
    <property type="project" value="InterPro"/>
</dbReference>
<dbReference type="GO" id="GO:0046983">
    <property type="term" value="F:protein dimerization activity"/>
    <property type="evidence" value="ECO:0007669"/>
    <property type="project" value="InterPro"/>
</dbReference>
<dbReference type="InterPro" id="IPR011598">
    <property type="entry name" value="bHLH_dom"/>
</dbReference>
<dbReference type="AlphaFoldDB" id="A0A9P5SI17"/>
<feature type="compositionally biased region" description="Basic residues" evidence="4">
    <location>
        <begin position="552"/>
        <end position="563"/>
    </location>
</feature>
<dbReference type="Gene3D" id="4.10.280.10">
    <property type="entry name" value="Helix-loop-helix DNA-binding domain"/>
    <property type="match status" value="2"/>
</dbReference>
<feature type="compositionally biased region" description="Basic and acidic residues" evidence="4">
    <location>
        <begin position="564"/>
        <end position="584"/>
    </location>
</feature>
<feature type="compositionally biased region" description="Basic and acidic residues" evidence="4">
    <location>
        <begin position="49"/>
        <end position="66"/>
    </location>
</feature>
<feature type="region of interest" description="Disordered" evidence="4">
    <location>
        <begin position="419"/>
        <end position="445"/>
    </location>
</feature>
<dbReference type="SMART" id="SM00353">
    <property type="entry name" value="HLH"/>
    <property type="match status" value="2"/>
</dbReference>
<reference evidence="6" key="1">
    <citation type="journal article" date="2020" name="Fungal Divers.">
        <title>Resolving the Mortierellaceae phylogeny through synthesis of multi-gene phylogenetics and phylogenomics.</title>
        <authorList>
            <person name="Vandepol N."/>
            <person name="Liber J."/>
            <person name="Desiro A."/>
            <person name="Na H."/>
            <person name="Kennedy M."/>
            <person name="Barry K."/>
            <person name="Grigoriev I.V."/>
            <person name="Miller A.N."/>
            <person name="O'Donnell K."/>
            <person name="Stajich J.E."/>
            <person name="Bonito G."/>
        </authorList>
    </citation>
    <scope>NUCLEOTIDE SEQUENCE</scope>
    <source>
        <strain evidence="6">NVP1</strain>
    </source>
</reference>
<dbReference type="GO" id="GO:0005634">
    <property type="term" value="C:nucleus"/>
    <property type="evidence" value="ECO:0007669"/>
    <property type="project" value="TreeGrafter"/>
</dbReference>
<keyword evidence="7" id="KW-1185">Reference proteome</keyword>
<dbReference type="InterPro" id="IPR036638">
    <property type="entry name" value="HLH_DNA-bd_sf"/>
</dbReference>
<dbReference type="Proteomes" id="UP000696485">
    <property type="component" value="Unassembled WGS sequence"/>
</dbReference>
<evidence type="ECO:0000256" key="4">
    <source>
        <dbReference type="SAM" id="MobiDB-lite"/>
    </source>
</evidence>
<dbReference type="CDD" id="cd11398">
    <property type="entry name" value="bHLHzip_scCBP1"/>
    <property type="match status" value="1"/>
</dbReference>
<feature type="domain" description="BHLH" evidence="5">
    <location>
        <begin position="149"/>
        <end position="197"/>
    </location>
</feature>
<keyword evidence="3" id="KW-0175">Coiled coil</keyword>
<evidence type="ECO:0000313" key="7">
    <source>
        <dbReference type="Proteomes" id="UP000696485"/>
    </source>
</evidence>
<name>A0A9P5SI17_9FUNG</name>
<proteinExistence type="predicted"/>
<comment type="caution">
    <text evidence="6">The sequence shown here is derived from an EMBL/GenBank/DDBJ whole genome shotgun (WGS) entry which is preliminary data.</text>
</comment>
<feature type="compositionally biased region" description="Acidic residues" evidence="4">
    <location>
        <begin position="350"/>
        <end position="362"/>
    </location>
</feature>
<keyword evidence="2" id="KW-0539">Nucleus</keyword>
<evidence type="ECO:0000313" key="6">
    <source>
        <dbReference type="EMBL" id="KAF9329669.1"/>
    </source>
</evidence>
<dbReference type="GO" id="GO:0003677">
    <property type="term" value="F:DNA binding"/>
    <property type="evidence" value="ECO:0007669"/>
    <property type="project" value="UniProtKB-KW"/>
</dbReference>
<dbReference type="Pfam" id="PF00010">
    <property type="entry name" value="HLH"/>
    <property type="match status" value="1"/>
</dbReference>
<feature type="compositionally biased region" description="Basic and acidic residues" evidence="4">
    <location>
        <begin position="419"/>
        <end position="437"/>
    </location>
</feature>
<feature type="region of interest" description="Disordered" evidence="4">
    <location>
        <begin position="22"/>
        <end position="66"/>
    </location>
</feature>
<evidence type="ECO:0000256" key="1">
    <source>
        <dbReference type="ARBA" id="ARBA00023125"/>
    </source>
</evidence>
<dbReference type="PROSITE" id="PS50888">
    <property type="entry name" value="BHLH"/>
    <property type="match status" value="2"/>
</dbReference>
<feature type="coiled-coil region" evidence="3">
    <location>
        <begin position="194"/>
        <end position="259"/>
    </location>
</feature>
<dbReference type="PANTHER" id="PTHR47787">
    <property type="entry name" value="CENTROMERE-BINDING PROTEIN 1"/>
    <property type="match status" value="1"/>
</dbReference>
<accession>A0A9P5SI17</accession>
<feature type="compositionally biased region" description="Basic and acidic residues" evidence="4">
    <location>
        <begin position="302"/>
        <end position="319"/>
    </location>
</feature>
<evidence type="ECO:0000256" key="2">
    <source>
        <dbReference type="ARBA" id="ARBA00023242"/>
    </source>
</evidence>
<dbReference type="EMBL" id="JAAAUY010000455">
    <property type="protein sequence ID" value="KAF9329669.1"/>
    <property type="molecule type" value="Genomic_DNA"/>
</dbReference>
<gene>
    <name evidence="6" type="primary">CBF1_1</name>
    <name evidence="6" type="ORF">BG006_007272</name>
</gene>
<dbReference type="SUPFAM" id="SSF47459">
    <property type="entry name" value="HLH, helix-loop-helix DNA-binding domain"/>
    <property type="match status" value="2"/>
</dbReference>